<evidence type="ECO:0000256" key="1">
    <source>
        <dbReference type="ARBA" id="ARBA00022801"/>
    </source>
</evidence>
<name>A0A2D2AXI4_9CAUL</name>
<dbReference type="SUPFAM" id="SSF53474">
    <property type="entry name" value="alpha/beta-Hydrolases"/>
    <property type="match status" value="1"/>
</dbReference>
<dbReference type="Proteomes" id="UP000228945">
    <property type="component" value="Chromosome"/>
</dbReference>
<dbReference type="InterPro" id="IPR050261">
    <property type="entry name" value="FrsA_esterase"/>
</dbReference>
<dbReference type="RefSeq" id="WP_099621988.1">
    <property type="nucleotide sequence ID" value="NZ_CP024201.1"/>
</dbReference>
<evidence type="ECO:0000259" key="2">
    <source>
        <dbReference type="Pfam" id="PF12146"/>
    </source>
</evidence>
<dbReference type="PANTHER" id="PTHR22946">
    <property type="entry name" value="DIENELACTONE HYDROLASE DOMAIN-CONTAINING PROTEIN-RELATED"/>
    <property type="match status" value="1"/>
</dbReference>
<keyword evidence="4" id="KW-1185">Reference proteome</keyword>
<proteinExistence type="predicted"/>
<dbReference type="OrthoDB" id="9813296at2"/>
<dbReference type="AlphaFoldDB" id="A0A2D2AXI4"/>
<keyword evidence="1 3" id="KW-0378">Hydrolase</keyword>
<feature type="domain" description="Serine aminopeptidase S33" evidence="2">
    <location>
        <begin position="29"/>
        <end position="247"/>
    </location>
</feature>
<dbReference type="EMBL" id="CP024201">
    <property type="protein sequence ID" value="ATQ42734.1"/>
    <property type="molecule type" value="Genomic_DNA"/>
</dbReference>
<dbReference type="Gene3D" id="3.40.50.1820">
    <property type="entry name" value="alpha/beta hydrolase"/>
    <property type="match status" value="1"/>
</dbReference>
<protein>
    <submittedName>
        <fullName evidence="3">Alpha/beta hydrolase</fullName>
    </submittedName>
</protein>
<accession>A0A2D2AXI4</accession>
<dbReference type="Gene3D" id="1.10.10.800">
    <property type="match status" value="1"/>
</dbReference>
<evidence type="ECO:0000313" key="3">
    <source>
        <dbReference type="EMBL" id="ATQ42734.1"/>
    </source>
</evidence>
<dbReference type="KEGG" id="cmb:CSW64_10090"/>
<gene>
    <name evidence="3" type="ORF">CSW64_10090</name>
</gene>
<dbReference type="GO" id="GO:0052689">
    <property type="term" value="F:carboxylic ester hydrolase activity"/>
    <property type="evidence" value="ECO:0007669"/>
    <property type="project" value="UniProtKB-ARBA"/>
</dbReference>
<reference evidence="3 4" key="1">
    <citation type="submission" date="2017-10" db="EMBL/GenBank/DDBJ databases">
        <title>Genome sequence of Caulobacter mirabilis FWC38.</title>
        <authorList>
            <person name="Fiebig A."/>
            <person name="Crosson S."/>
        </authorList>
    </citation>
    <scope>NUCLEOTIDE SEQUENCE [LARGE SCALE GENOMIC DNA]</scope>
    <source>
        <strain evidence="3 4">FWC 38</strain>
    </source>
</reference>
<organism evidence="3 4">
    <name type="scientific">Caulobacter mirabilis</name>
    <dbReference type="NCBI Taxonomy" id="69666"/>
    <lineage>
        <taxon>Bacteria</taxon>
        <taxon>Pseudomonadati</taxon>
        <taxon>Pseudomonadota</taxon>
        <taxon>Alphaproteobacteria</taxon>
        <taxon>Caulobacterales</taxon>
        <taxon>Caulobacteraceae</taxon>
        <taxon>Caulobacter</taxon>
    </lineage>
</organism>
<dbReference type="InterPro" id="IPR029058">
    <property type="entry name" value="AB_hydrolase_fold"/>
</dbReference>
<dbReference type="InterPro" id="IPR022742">
    <property type="entry name" value="Hydrolase_4"/>
</dbReference>
<sequence>MAGRRRVSFWSNGAECIGYVYGEGVGPCLVMAHGFGGTQEGSLARNAADFAAGGLTVLTFDYRGFGESGGEPRQVVDLSAQRQDWQAAIAFARGLPAVDPDRVALWGSSLGGGHVLAVAAEDPRLAAVVAQVPFNGFPKAVEGRDRAETWRLLRAALADWIGSRLGRPPIYVKAVGEPGELAVMATREAARTVALMDNPTWRNQVTPRALLDMLVYRPGRRARRLAMPVLLSLAERDRETPAELARPIALRAPFGELRRYPCTHFQFYDEAVRPTVFGDQLSFLRAHLLGFPGLAH</sequence>
<dbReference type="PANTHER" id="PTHR22946:SF9">
    <property type="entry name" value="POLYKETIDE TRANSFERASE AF380"/>
    <property type="match status" value="1"/>
</dbReference>
<evidence type="ECO:0000313" key="4">
    <source>
        <dbReference type="Proteomes" id="UP000228945"/>
    </source>
</evidence>
<dbReference type="Pfam" id="PF12146">
    <property type="entry name" value="Hydrolase_4"/>
    <property type="match status" value="1"/>
</dbReference>